<feature type="non-terminal residue" evidence="2">
    <location>
        <position position="168"/>
    </location>
</feature>
<feature type="transmembrane region" description="Helical" evidence="1">
    <location>
        <begin position="126"/>
        <end position="147"/>
    </location>
</feature>
<proteinExistence type="predicted"/>
<comment type="caution">
    <text evidence="2">The sequence shown here is derived from an EMBL/GenBank/DDBJ whole genome shotgun (WGS) entry which is preliminary data.</text>
</comment>
<feature type="transmembrane region" description="Helical" evidence="1">
    <location>
        <begin position="100"/>
        <end position="119"/>
    </location>
</feature>
<evidence type="ECO:0000256" key="1">
    <source>
        <dbReference type="SAM" id="Phobius"/>
    </source>
</evidence>
<keyword evidence="1" id="KW-0472">Membrane</keyword>
<dbReference type="AlphaFoldDB" id="A0A6P1ZAR5"/>
<keyword evidence="1" id="KW-0812">Transmembrane</keyword>
<evidence type="ECO:0000313" key="2">
    <source>
        <dbReference type="EMBL" id="TVM23387.1"/>
    </source>
</evidence>
<evidence type="ECO:0000313" key="3">
    <source>
        <dbReference type="Proteomes" id="UP000434052"/>
    </source>
</evidence>
<organism evidence="2 3">
    <name type="scientific">Oceanidesulfovibrio marinus</name>
    <dbReference type="NCBI Taxonomy" id="370038"/>
    <lineage>
        <taxon>Bacteria</taxon>
        <taxon>Pseudomonadati</taxon>
        <taxon>Thermodesulfobacteriota</taxon>
        <taxon>Desulfovibrionia</taxon>
        <taxon>Desulfovibrionales</taxon>
        <taxon>Desulfovibrionaceae</taxon>
        <taxon>Oceanidesulfovibrio</taxon>
    </lineage>
</organism>
<keyword evidence="1" id="KW-1133">Transmembrane helix</keyword>
<dbReference type="EMBL" id="QMIF01000371">
    <property type="protein sequence ID" value="TVM23387.1"/>
    <property type="molecule type" value="Genomic_DNA"/>
</dbReference>
<feature type="transmembrane region" description="Helical" evidence="1">
    <location>
        <begin position="75"/>
        <end position="94"/>
    </location>
</feature>
<feature type="non-terminal residue" evidence="2">
    <location>
        <position position="1"/>
    </location>
</feature>
<name>A0A6P1ZAR5_9BACT</name>
<reference evidence="2 3" key="1">
    <citation type="submission" date="2018-06" db="EMBL/GenBank/DDBJ databases">
        <title>Complete genome of Desulfovibrio marinus P48SEP.</title>
        <authorList>
            <person name="Crispim J.S."/>
            <person name="Vidigal P.M.P."/>
            <person name="Silva L.C.F."/>
            <person name="Araujo L.C."/>
            <person name="Laguardia C.N."/>
            <person name="Dias R.S."/>
            <person name="Sousa M.P."/>
            <person name="Paula S.O."/>
            <person name="Silva C."/>
        </authorList>
    </citation>
    <scope>NUCLEOTIDE SEQUENCE [LARGE SCALE GENOMIC DNA]</scope>
    <source>
        <strain evidence="2 3">P48SEP</strain>
    </source>
</reference>
<gene>
    <name evidence="2" type="ORF">DQK91_23620</name>
</gene>
<protein>
    <submittedName>
        <fullName evidence="2">EamA/RhaT family transporter</fullName>
    </submittedName>
</protein>
<sequence>YSDMQVTDERGLIRGRKHSGWAPIISNTLIVRSASQFVLSAKSTDGSNPMFIMSLWTVNTAAVSWRYFRDKTSPALLPSIVGVIIVMGIVGSGSLESPPLLGDALALLTVIFLGLNGALLRRYPKVSRMAVVGLAGFFMALIMFFPAQPSSYPQSTWLIMGAMGLLSA</sequence>
<dbReference type="Proteomes" id="UP000434052">
    <property type="component" value="Unassembled WGS sequence"/>
</dbReference>
<accession>A0A6P1ZAR5</accession>